<gene>
    <name evidence="13" type="primary">cadA</name>
    <name evidence="13" type="ORF">GO988_22315</name>
</gene>
<evidence type="ECO:0000256" key="9">
    <source>
        <dbReference type="ARBA" id="ARBA00047308"/>
    </source>
</evidence>
<proteinExistence type="inferred from homology"/>
<dbReference type="Proteomes" id="UP000441336">
    <property type="component" value="Unassembled WGS sequence"/>
</dbReference>
<evidence type="ECO:0000256" key="6">
    <source>
        <dbReference type="ARBA" id="ARBA00022989"/>
    </source>
</evidence>
<dbReference type="PANTHER" id="PTHR48085">
    <property type="entry name" value="CADMIUM/ZINC-TRANSPORTING ATPASE HMA2-RELATED"/>
    <property type="match status" value="1"/>
</dbReference>
<dbReference type="InterPro" id="IPR036412">
    <property type="entry name" value="HAD-like_sf"/>
</dbReference>
<keyword evidence="3 10" id="KW-0812">Transmembrane</keyword>
<evidence type="ECO:0000256" key="7">
    <source>
        <dbReference type="ARBA" id="ARBA00023136"/>
    </source>
</evidence>
<keyword evidence="10" id="KW-1003">Cell membrane</keyword>
<dbReference type="Gene3D" id="3.40.1110.10">
    <property type="entry name" value="Calcium-transporting ATPase, cytoplasmic domain N"/>
    <property type="match status" value="1"/>
</dbReference>
<dbReference type="NCBIfam" id="TIGR01494">
    <property type="entry name" value="ATPase_P-type"/>
    <property type="match status" value="1"/>
</dbReference>
<dbReference type="PRINTS" id="PR00120">
    <property type="entry name" value="HATPASE"/>
</dbReference>
<keyword evidence="6 10" id="KW-1133">Transmembrane helix</keyword>
<dbReference type="InterPro" id="IPR023214">
    <property type="entry name" value="HAD_sf"/>
</dbReference>
<dbReference type="GO" id="GO:0016463">
    <property type="term" value="F:P-type zinc transporter activity"/>
    <property type="evidence" value="ECO:0007669"/>
    <property type="project" value="UniProtKB-EC"/>
</dbReference>
<feature type="transmembrane region" description="Helical" evidence="10">
    <location>
        <begin position="327"/>
        <end position="347"/>
    </location>
</feature>
<keyword evidence="5" id="KW-1278">Translocase</keyword>
<dbReference type="PANTHER" id="PTHR48085:SF5">
    <property type="entry name" value="CADMIUM_ZINC-TRANSPORTING ATPASE HMA4-RELATED"/>
    <property type="match status" value="1"/>
</dbReference>
<feature type="region of interest" description="Disordered" evidence="11">
    <location>
        <begin position="1"/>
        <end position="93"/>
    </location>
</feature>
<keyword evidence="14" id="KW-1185">Reference proteome</keyword>
<dbReference type="Pfam" id="PF00122">
    <property type="entry name" value="E1-E2_ATPase"/>
    <property type="match status" value="1"/>
</dbReference>
<reference evidence="13 14" key="1">
    <citation type="submission" date="2019-12" db="EMBL/GenBank/DDBJ databases">
        <title>Hymenobacter sp. HMF4947 Genome sequencing and assembly.</title>
        <authorList>
            <person name="Kang H."/>
            <person name="Cha I."/>
            <person name="Kim H."/>
            <person name="Joh K."/>
        </authorList>
    </citation>
    <scope>NUCLEOTIDE SEQUENCE [LARGE SCALE GENOMIC DNA]</scope>
    <source>
        <strain evidence="13 14">HMF4947</strain>
    </source>
</reference>
<evidence type="ECO:0000259" key="12">
    <source>
        <dbReference type="Pfam" id="PF00122"/>
    </source>
</evidence>
<dbReference type="SFLD" id="SFLDF00027">
    <property type="entry name" value="p-type_atpase"/>
    <property type="match status" value="1"/>
</dbReference>
<evidence type="ECO:0000256" key="2">
    <source>
        <dbReference type="ARBA" id="ARBA00006024"/>
    </source>
</evidence>
<keyword evidence="10" id="KW-0067">ATP-binding</keyword>
<keyword evidence="4 10" id="KW-0479">Metal-binding</keyword>
<dbReference type="EMBL" id="WQKZ01000009">
    <property type="protein sequence ID" value="MVN79075.1"/>
    <property type="molecule type" value="Genomic_DNA"/>
</dbReference>
<evidence type="ECO:0000256" key="10">
    <source>
        <dbReference type="RuleBase" id="RU362081"/>
    </source>
</evidence>
<comment type="caution">
    <text evidence="13">The sequence shown here is derived from an EMBL/GenBank/DDBJ whole genome shotgun (WGS) entry which is preliminary data.</text>
</comment>
<comment type="catalytic activity">
    <reaction evidence="9">
        <text>Zn(2+)(in) + ATP + H2O = Zn(2+)(out) + ADP + phosphate + H(+)</text>
        <dbReference type="Rhea" id="RHEA:20621"/>
        <dbReference type="ChEBI" id="CHEBI:15377"/>
        <dbReference type="ChEBI" id="CHEBI:15378"/>
        <dbReference type="ChEBI" id="CHEBI:29105"/>
        <dbReference type="ChEBI" id="CHEBI:30616"/>
        <dbReference type="ChEBI" id="CHEBI:43474"/>
        <dbReference type="ChEBI" id="CHEBI:456216"/>
        <dbReference type="EC" id="7.2.2.12"/>
    </reaction>
</comment>
<feature type="transmembrane region" description="Helical" evidence="10">
    <location>
        <begin position="658"/>
        <end position="678"/>
    </location>
</feature>
<comment type="similarity">
    <text evidence="2 10">Belongs to the cation transport ATPase (P-type) (TC 3.A.3) family. Type IB subfamily.</text>
</comment>
<evidence type="ECO:0000313" key="13">
    <source>
        <dbReference type="EMBL" id="MVN79075.1"/>
    </source>
</evidence>
<dbReference type="GO" id="GO:0015086">
    <property type="term" value="F:cadmium ion transmembrane transporter activity"/>
    <property type="evidence" value="ECO:0007669"/>
    <property type="project" value="TreeGrafter"/>
</dbReference>
<dbReference type="EC" id="7.2.2.12" evidence="8"/>
<feature type="transmembrane region" description="Helical" evidence="10">
    <location>
        <begin position="128"/>
        <end position="147"/>
    </location>
</feature>
<evidence type="ECO:0000256" key="8">
    <source>
        <dbReference type="ARBA" id="ARBA00039097"/>
    </source>
</evidence>
<feature type="compositionally biased region" description="Acidic residues" evidence="11">
    <location>
        <begin position="76"/>
        <end position="85"/>
    </location>
</feature>
<keyword evidence="7 10" id="KW-0472">Membrane</keyword>
<feature type="domain" description="P-type ATPase A" evidence="12">
    <location>
        <begin position="208"/>
        <end position="308"/>
    </location>
</feature>
<dbReference type="InterPro" id="IPR018303">
    <property type="entry name" value="ATPase_P-typ_P_site"/>
</dbReference>
<evidence type="ECO:0000256" key="11">
    <source>
        <dbReference type="SAM" id="MobiDB-lite"/>
    </source>
</evidence>
<dbReference type="GO" id="GO:0016887">
    <property type="term" value="F:ATP hydrolysis activity"/>
    <property type="evidence" value="ECO:0007669"/>
    <property type="project" value="InterPro"/>
</dbReference>
<dbReference type="NCBIfam" id="TIGR01512">
    <property type="entry name" value="ATPase-IB2_Cd"/>
    <property type="match status" value="1"/>
</dbReference>
<dbReference type="InterPro" id="IPR051014">
    <property type="entry name" value="Cation_Transport_ATPase_IB"/>
</dbReference>
<sequence length="710" mass="75117">MPDPTSSNTNEELNTAKQVNLDNVGALNREQLTPQAAAEPQGHDVAGHDHAPAEGKPAGHDHHDHSHAGHSHDSGELDLDEEEEHDHDHGPAGANPYLLPGISLVLLLVGLALDHYQAGFFTGYVRPAWYGLAFVLVGWNVVKAAVLSIPSGNVFNEFLLMSLATIGAFAIGEYPEGVAVMLFYTVGELFQDAAVNRAKRSIKALLEIQATEVTVVRGGKNLVIDPKAVQVGDIMEIRPGEKVALDGTLNATAASFNTAALTGESAPQTKQPGEAVLAGMINLESLVQVTVTAGFQDTKLSKILAMVQDAVGRKAKTQQFITRFAKVYTPIVVGLATLLVLVPLLVVHDYVFRDWLYRALVFLVISCPCALVVSIPLGYFGGIGAASKAGILFKGSNFLDVLREIDTVVMDKTGTLTKGVFAVQQVQPAPGTEPAQLLRLVGALETKSTHPIARAVVAHVGEAVAGVAVENVEEIAGHGLRGRVDGRDVLAGNTKLLSKFNVGYPTEVDQVADSIVVAAIDGKYAGYLTVADAPKEDAAQAVRELKADGITKLVMLSGDKDSIVQRVAKELGITEAHGGLLPEDKARYVQQYLSEGRKLAFVGDGVNDAPVVALADVGIAMGGLGSDATIETADVVIQTDHPSKIATARRIARATHNVVWQNIWLAFAVKAVVLALGAGGLATMWEAVFADVGVALLAILNAVRIQRMKF</sequence>
<name>A0A7K1TKZ0_9BACT</name>
<comment type="subcellular location">
    <subcellularLocation>
        <location evidence="10">Cell membrane</location>
    </subcellularLocation>
    <subcellularLocation>
        <location evidence="1">Membrane</location>
    </subcellularLocation>
</comment>
<dbReference type="PRINTS" id="PR00119">
    <property type="entry name" value="CATATPASE"/>
</dbReference>
<evidence type="ECO:0000256" key="5">
    <source>
        <dbReference type="ARBA" id="ARBA00022967"/>
    </source>
</evidence>
<dbReference type="GO" id="GO:0005886">
    <property type="term" value="C:plasma membrane"/>
    <property type="evidence" value="ECO:0007669"/>
    <property type="project" value="UniProtKB-SubCell"/>
</dbReference>
<keyword evidence="13" id="KW-0378">Hydrolase</keyword>
<dbReference type="SUPFAM" id="SSF56784">
    <property type="entry name" value="HAD-like"/>
    <property type="match status" value="1"/>
</dbReference>
<feature type="compositionally biased region" description="Basic and acidic residues" evidence="11">
    <location>
        <begin position="41"/>
        <end position="75"/>
    </location>
</feature>
<evidence type="ECO:0000256" key="4">
    <source>
        <dbReference type="ARBA" id="ARBA00022723"/>
    </source>
</evidence>
<keyword evidence="10" id="KW-0547">Nucleotide-binding</keyword>
<dbReference type="SFLD" id="SFLDG00002">
    <property type="entry name" value="C1.7:_P-type_atpase_like"/>
    <property type="match status" value="1"/>
</dbReference>
<dbReference type="InterPro" id="IPR023299">
    <property type="entry name" value="ATPase_P-typ_cyto_dom_N"/>
</dbReference>
<dbReference type="InterPro" id="IPR059000">
    <property type="entry name" value="ATPase_P-type_domA"/>
</dbReference>
<organism evidence="13 14">
    <name type="scientific">Hymenobacter ginkgonis</name>
    <dbReference type="NCBI Taxonomy" id="2682976"/>
    <lineage>
        <taxon>Bacteria</taxon>
        <taxon>Pseudomonadati</taxon>
        <taxon>Bacteroidota</taxon>
        <taxon>Cytophagia</taxon>
        <taxon>Cytophagales</taxon>
        <taxon>Hymenobacteraceae</taxon>
        <taxon>Hymenobacter</taxon>
    </lineage>
</organism>
<dbReference type="RefSeq" id="WP_157569780.1">
    <property type="nucleotide sequence ID" value="NZ_WQKZ01000009.1"/>
</dbReference>
<evidence type="ECO:0000256" key="3">
    <source>
        <dbReference type="ARBA" id="ARBA00022692"/>
    </source>
</evidence>
<dbReference type="SFLD" id="SFLDS00003">
    <property type="entry name" value="Haloacid_Dehalogenase"/>
    <property type="match status" value="1"/>
</dbReference>
<protein>
    <recommendedName>
        <fullName evidence="8">P-type Zn(2+) transporter</fullName>
        <ecNumber evidence="8">7.2.2.12</ecNumber>
    </recommendedName>
</protein>
<feature type="compositionally biased region" description="Polar residues" evidence="11">
    <location>
        <begin position="1"/>
        <end position="21"/>
    </location>
</feature>
<dbReference type="InterPro" id="IPR044492">
    <property type="entry name" value="P_typ_ATPase_HD_dom"/>
</dbReference>
<dbReference type="SUPFAM" id="SSF81653">
    <property type="entry name" value="Calcium ATPase, transduction domain A"/>
    <property type="match status" value="1"/>
</dbReference>
<dbReference type="InterPro" id="IPR001757">
    <property type="entry name" value="P_typ_ATPase"/>
</dbReference>
<feature type="transmembrane region" description="Helical" evidence="10">
    <location>
        <begin position="359"/>
        <end position="380"/>
    </location>
</feature>
<dbReference type="GO" id="GO:0005524">
    <property type="term" value="F:ATP binding"/>
    <property type="evidence" value="ECO:0007669"/>
    <property type="project" value="UniProtKB-UniRule"/>
</dbReference>
<evidence type="ECO:0000313" key="14">
    <source>
        <dbReference type="Proteomes" id="UP000441336"/>
    </source>
</evidence>
<dbReference type="PROSITE" id="PS00154">
    <property type="entry name" value="ATPASE_E1_E2"/>
    <property type="match status" value="1"/>
</dbReference>
<dbReference type="InterPro" id="IPR008250">
    <property type="entry name" value="ATPase_P-typ_transduc_dom_A_sf"/>
</dbReference>
<dbReference type="GO" id="GO:0046872">
    <property type="term" value="F:metal ion binding"/>
    <property type="evidence" value="ECO:0007669"/>
    <property type="project" value="UniProtKB-KW"/>
</dbReference>
<feature type="transmembrane region" description="Helical" evidence="10">
    <location>
        <begin position="97"/>
        <end position="116"/>
    </location>
</feature>
<dbReference type="SUPFAM" id="SSF81665">
    <property type="entry name" value="Calcium ATPase, transmembrane domain M"/>
    <property type="match status" value="1"/>
</dbReference>
<feature type="transmembrane region" description="Helical" evidence="10">
    <location>
        <begin position="684"/>
        <end position="703"/>
    </location>
</feature>
<dbReference type="InterPro" id="IPR023298">
    <property type="entry name" value="ATPase_P-typ_TM_dom_sf"/>
</dbReference>
<dbReference type="Gene3D" id="3.40.50.1000">
    <property type="entry name" value="HAD superfamily/HAD-like"/>
    <property type="match status" value="1"/>
</dbReference>
<dbReference type="NCBIfam" id="TIGR01525">
    <property type="entry name" value="ATPase-IB_hvy"/>
    <property type="match status" value="1"/>
</dbReference>
<dbReference type="Gene3D" id="2.70.150.10">
    <property type="entry name" value="Calcium-transporting ATPase, cytoplasmic transduction domain A"/>
    <property type="match status" value="1"/>
</dbReference>
<dbReference type="AlphaFoldDB" id="A0A7K1TKZ0"/>
<evidence type="ECO:0000256" key="1">
    <source>
        <dbReference type="ARBA" id="ARBA00004370"/>
    </source>
</evidence>
<accession>A0A7K1TKZ0</accession>
<dbReference type="InterPro" id="IPR027256">
    <property type="entry name" value="P-typ_ATPase_IB"/>
</dbReference>
<dbReference type="Pfam" id="PF00702">
    <property type="entry name" value="Hydrolase"/>
    <property type="match status" value="1"/>
</dbReference>